<organism evidence="5 6">
    <name type="scientific">Thiomonas bhubaneswarensis</name>
    <dbReference type="NCBI Taxonomy" id="339866"/>
    <lineage>
        <taxon>Bacteria</taxon>
        <taxon>Pseudomonadati</taxon>
        <taxon>Pseudomonadota</taxon>
        <taxon>Betaproteobacteria</taxon>
        <taxon>Burkholderiales</taxon>
        <taxon>Thiomonas</taxon>
    </lineage>
</organism>
<dbReference type="OrthoDB" id="9794987at2"/>
<dbReference type="AlphaFoldDB" id="A0A0K6I2R2"/>
<sequence>MTIDDLRNAHCTPLDASHRLEGEALASYLQRLDGWTFENGSIRKTFSFGNYYQTLAFVNALAWVVHREDHHPDLLVQYNRCSVAFNTHSAGGITRNDFICAAKADAVYAQGVAR</sequence>
<comment type="catalytic activity">
    <reaction evidence="1 4">
        <text>(4aS,6R)-4a-hydroxy-L-erythro-5,6,7,8-tetrahydrobiopterin = (6R)-L-erythro-6,7-dihydrobiopterin + H2O</text>
        <dbReference type="Rhea" id="RHEA:11920"/>
        <dbReference type="ChEBI" id="CHEBI:15377"/>
        <dbReference type="ChEBI" id="CHEBI:15642"/>
        <dbReference type="ChEBI" id="CHEBI:43120"/>
        <dbReference type="EC" id="4.2.1.96"/>
    </reaction>
</comment>
<dbReference type="Proteomes" id="UP000183649">
    <property type="component" value="Unassembled WGS sequence"/>
</dbReference>
<dbReference type="Gene3D" id="3.30.1360.20">
    <property type="entry name" value="Transcriptional coactivator/pterin dehydratase"/>
    <property type="match status" value="1"/>
</dbReference>
<evidence type="ECO:0000256" key="4">
    <source>
        <dbReference type="HAMAP-Rule" id="MF_00434"/>
    </source>
</evidence>
<dbReference type="Pfam" id="PF01329">
    <property type="entry name" value="Pterin_4a"/>
    <property type="match status" value="1"/>
</dbReference>
<dbReference type="InterPro" id="IPR036428">
    <property type="entry name" value="PCD_sf"/>
</dbReference>
<dbReference type="GO" id="GO:0006729">
    <property type="term" value="P:tetrahydrobiopterin biosynthetic process"/>
    <property type="evidence" value="ECO:0007669"/>
    <property type="project" value="InterPro"/>
</dbReference>
<comment type="similarity">
    <text evidence="2 4">Belongs to the pterin-4-alpha-carbinolamine dehydratase family.</text>
</comment>
<dbReference type="STRING" id="339866.GCA_001418255_01742"/>
<dbReference type="CDD" id="cd00913">
    <property type="entry name" value="PCD_DCoH_subfamily_a"/>
    <property type="match status" value="1"/>
</dbReference>
<dbReference type="SUPFAM" id="SSF55248">
    <property type="entry name" value="PCD-like"/>
    <property type="match status" value="1"/>
</dbReference>
<evidence type="ECO:0000256" key="2">
    <source>
        <dbReference type="ARBA" id="ARBA00006472"/>
    </source>
</evidence>
<dbReference type="GO" id="GO:0008124">
    <property type="term" value="F:4-alpha-hydroxytetrahydrobiopterin dehydratase activity"/>
    <property type="evidence" value="ECO:0007669"/>
    <property type="project" value="UniProtKB-UniRule"/>
</dbReference>
<evidence type="ECO:0000313" key="6">
    <source>
        <dbReference type="Proteomes" id="UP000183649"/>
    </source>
</evidence>
<gene>
    <name evidence="5" type="ORF">Ga0061069_105236</name>
</gene>
<dbReference type="InterPro" id="IPR001533">
    <property type="entry name" value="Pterin_deHydtase"/>
</dbReference>
<proteinExistence type="inferred from homology"/>
<dbReference type="PANTHER" id="PTHR12599:SF0">
    <property type="entry name" value="PTERIN-4-ALPHA-CARBINOLAMINE DEHYDRATASE"/>
    <property type="match status" value="1"/>
</dbReference>
<dbReference type="NCBIfam" id="NF002017">
    <property type="entry name" value="PRK00823.1-2"/>
    <property type="match status" value="1"/>
</dbReference>
<reference evidence="6" key="1">
    <citation type="submission" date="2015-08" db="EMBL/GenBank/DDBJ databases">
        <authorList>
            <person name="Varghese N."/>
        </authorList>
    </citation>
    <scope>NUCLEOTIDE SEQUENCE [LARGE SCALE GENOMIC DNA]</scope>
    <source>
        <strain evidence="6">DSM 18181</strain>
    </source>
</reference>
<dbReference type="HAMAP" id="MF_00434">
    <property type="entry name" value="Pterin_4_alpha"/>
    <property type="match status" value="1"/>
</dbReference>
<dbReference type="RefSeq" id="WP_055450619.1">
    <property type="nucleotide sequence ID" value="NZ_CYHF01000005.1"/>
</dbReference>
<evidence type="ECO:0000313" key="5">
    <source>
        <dbReference type="EMBL" id="CUA97371.1"/>
    </source>
</evidence>
<protein>
    <recommendedName>
        <fullName evidence="4">Putative pterin-4-alpha-carbinolamine dehydratase</fullName>
        <shortName evidence="4">PHS</shortName>
        <ecNumber evidence="4">4.2.1.96</ecNumber>
    </recommendedName>
    <alternativeName>
        <fullName evidence="4">4-alpha-hydroxy-tetrahydropterin dehydratase</fullName>
    </alternativeName>
    <alternativeName>
        <fullName evidence="4">Pterin carbinolamine dehydratase</fullName>
        <shortName evidence="4">PCD</shortName>
    </alternativeName>
</protein>
<evidence type="ECO:0000256" key="3">
    <source>
        <dbReference type="ARBA" id="ARBA00023239"/>
    </source>
</evidence>
<dbReference type="PANTHER" id="PTHR12599">
    <property type="entry name" value="PTERIN-4-ALPHA-CARBINOLAMINE DEHYDRATASE"/>
    <property type="match status" value="1"/>
</dbReference>
<dbReference type="NCBIfam" id="NF002019">
    <property type="entry name" value="PRK00823.1-4"/>
    <property type="match status" value="1"/>
</dbReference>
<keyword evidence="3 4" id="KW-0456">Lyase</keyword>
<evidence type="ECO:0000256" key="1">
    <source>
        <dbReference type="ARBA" id="ARBA00001554"/>
    </source>
</evidence>
<name>A0A0K6I2R2_9BURK</name>
<dbReference type="EC" id="4.2.1.96" evidence="4"/>
<keyword evidence="6" id="KW-1185">Reference proteome</keyword>
<accession>A0A0K6I2R2</accession>
<dbReference type="EMBL" id="CYHF01000005">
    <property type="protein sequence ID" value="CUA97371.1"/>
    <property type="molecule type" value="Genomic_DNA"/>
</dbReference>